<protein>
    <submittedName>
        <fullName evidence="2">Uncharacterized protein LOC115624186 isoform X2</fullName>
    </submittedName>
</protein>
<dbReference type="PANTHER" id="PTHR20905">
    <property type="entry name" value="N-ACETYLTRANSFERASE-RELATED"/>
    <property type="match status" value="1"/>
</dbReference>
<gene>
    <name evidence="2" type="primary">LOC115624186</name>
</gene>
<name>A0A6J2THP7_DROLE</name>
<dbReference type="SUPFAM" id="SSF55729">
    <property type="entry name" value="Acyl-CoA N-acyltransferases (Nat)"/>
    <property type="match status" value="1"/>
</dbReference>
<dbReference type="PANTHER" id="PTHR20905:SF28">
    <property type="entry name" value="GH28833P-RELATED"/>
    <property type="match status" value="1"/>
</dbReference>
<evidence type="ECO:0000313" key="2">
    <source>
        <dbReference type="RefSeq" id="XP_030374643.1"/>
    </source>
</evidence>
<accession>A0A6J2THP7</accession>
<sequence>MVELLTIDGEEFEIMCITPDLYEESEELFMYVFPNFGNMCLCTNLKEAPEAMEELRKLMLAVLNDGISFAARHRATDQLVGICCNKIINVKKNISLQTVVESFKSQPMLTIIENVLRLEDGFDIFKEWQVDCAFEVEFLAIHPDWCNRGLGYSICCYVMQFAQAMARGELTPQQMAPLSVEIREERPELVMGILTSLYAEKLGSKLKCMCVNIAAVSGLDADGNIVDPEHENLRFAARRL</sequence>
<dbReference type="AlphaFoldDB" id="A0A6J2THP7"/>
<dbReference type="RefSeq" id="XP_030374643.1">
    <property type="nucleotide sequence ID" value="XM_030518783.1"/>
</dbReference>
<dbReference type="GeneID" id="115624186"/>
<dbReference type="Gene3D" id="3.40.630.30">
    <property type="match status" value="1"/>
</dbReference>
<reference evidence="2" key="1">
    <citation type="submission" date="2025-08" db="UniProtKB">
        <authorList>
            <consortium name="RefSeq"/>
        </authorList>
    </citation>
    <scope>IDENTIFICATION</scope>
    <source>
        <strain evidence="2">11010-0011.00</strain>
        <tissue evidence="2">Whole body</tissue>
    </source>
</reference>
<dbReference type="InterPro" id="IPR016181">
    <property type="entry name" value="Acyl_CoA_acyltransferase"/>
</dbReference>
<keyword evidence="1" id="KW-1185">Reference proteome</keyword>
<dbReference type="Proteomes" id="UP000504634">
    <property type="component" value="Unplaced"/>
</dbReference>
<evidence type="ECO:0000313" key="1">
    <source>
        <dbReference type="Proteomes" id="UP000504634"/>
    </source>
</evidence>
<proteinExistence type="predicted"/>
<dbReference type="GO" id="GO:0008080">
    <property type="term" value="F:N-acetyltransferase activity"/>
    <property type="evidence" value="ECO:0007669"/>
    <property type="project" value="TreeGrafter"/>
</dbReference>
<organism evidence="1 2">
    <name type="scientific">Drosophila lebanonensis</name>
    <name type="common">Fruit fly</name>
    <name type="synonym">Scaptodrosophila lebanonensis</name>
    <dbReference type="NCBI Taxonomy" id="7225"/>
    <lineage>
        <taxon>Eukaryota</taxon>
        <taxon>Metazoa</taxon>
        <taxon>Ecdysozoa</taxon>
        <taxon>Arthropoda</taxon>
        <taxon>Hexapoda</taxon>
        <taxon>Insecta</taxon>
        <taxon>Pterygota</taxon>
        <taxon>Neoptera</taxon>
        <taxon>Endopterygota</taxon>
        <taxon>Diptera</taxon>
        <taxon>Brachycera</taxon>
        <taxon>Muscomorpha</taxon>
        <taxon>Ephydroidea</taxon>
        <taxon>Drosophilidae</taxon>
        <taxon>Scaptodrosophila</taxon>
    </lineage>
</organism>